<comment type="caution">
    <text evidence="11">The sequence shown here is derived from an EMBL/GenBank/DDBJ whole genome shotgun (WGS) entry which is preliminary data.</text>
</comment>
<keyword evidence="7 10" id="KW-0249">Electron transport</keyword>
<feature type="transmembrane region" description="Helical" evidence="10">
    <location>
        <begin position="21"/>
        <end position="39"/>
    </location>
</feature>
<dbReference type="EC" id="7.-.-.-" evidence="10"/>
<dbReference type="GO" id="GO:0022900">
    <property type="term" value="P:electron transport chain"/>
    <property type="evidence" value="ECO:0007669"/>
    <property type="project" value="UniProtKB-UniRule"/>
</dbReference>
<feature type="transmembrane region" description="Helical" evidence="10">
    <location>
        <begin position="94"/>
        <end position="112"/>
    </location>
</feature>
<dbReference type="GO" id="GO:0055085">
    <property type="term" value="P:transmembrane transport"/>
    <property type="evidence" value="ECO:0007669"/>
    <property type="project" value="InterPro"/>
</dbReference>
<accession>A0A9D2C1Q3</accession>
<gene>
    <name evidence="10" type="primary">rnfD</name>
    <name evidence="11" type="ORF">H9838_08865</name>
</gene>
<comment type="subcellular location">
    <subcellularLocation>
        <location evidence="10">Cell membrane</location>
        <topology evidence="10">Multi-pass membrane protein</topology>
    </subcellularLocation>
</comment>
<evidence type="ECO:0000256" key="1">
    <source>
        <dbReference type="ARBA" id="ARBA00022448"/>
    </source>
</evidence>
<evidence type="ECO:0000313" key="12">
    <source>
        <dbReference type="Proteomes" id="UP000823915"/>
    </source>
</evidence>
<evidence type="ECO:0000256" key="3">
    <source>
        <dbReference type="ARBA" id="ARBA00022630"/>
    </source>
</evidence>
<keyword evidence="9 10" id="KW-0472">Membrane</keyword>
<dbReference type="Proteomes" id="UP000823915">
    <property type="component" value="Unassembled WGS sequence"/>
</dbReference>
<dbReference type="Pfam" id="PF03116">
    <property type="entry name" value="NQR2_RnfD_RnfE"/>
    <property type="match status" value="1"/>
</dbReference>
<comment type="cofactor">
    <cofactor evidence="10">
        <name>FMN</name>
        <dbReference type="ChEBI" id="CHEBI:58210"/>
    </cofactor>
</comment>
<reference evidence="11" key="1">
    <citation type="journal article" date="2021" name="PeerJ">
        <title>Extensive microbial diversity within the chicken gut microbiome revealed by metagenomics and culture.</title>
        <authorList>
            <person name="Gilroy R."/>
            <person name="Ravi A."/>
            <person name="Getino M."/>
            <person name="Pursley I."/>
            <person name="Horton D.L."/>
            <person name="Alikhan N.F."/>
            <person name="Baker D."/>
            <person name="Gharbi K."/>
            <person name="Hall N."/>
            <person name="Watson M."/>
            <person name="Adriaenssens E.M."/>
            <person name="Foster-Nyarko E."/>
            <person name="Jarju S."/>
            <person name="Secka A."/>
            <person name="Antonio M."/>
            <person name="Oren A."/>
            <person name="Chaudhuri R.R."/>
            <person name="La Ragione R."/>
            <person name="Hildebrand F."/>
            <person name="Pallen M.J."/>
        </authorList>
    </citation>
    <scope>NUCLEOTIDE SEQUENCE</scope>
    <source>
        <strain evidence="11">1282</strain>
    </source>
</reference>
<dbReference type="EMBL" id="DXDU01000140">
    <property type="protein sequence ID" value="HIY27266.1"/>
    <property type="molecule type" value="Genomic_DNA"/>
</dbReference>
<keyword evidence="10" id="KW-1003">Cell membrane</keyword>
<name>A0A9D2C1Q3_9FIRM</name>
<evidence type="ECO:0000256" key="10">
    <source>
        <dbReference type="HAMAP-Rule" id="MF_00462"/>
    </source>
</evidence>
<keyword evidence="8 10" id="KW-1133">Transmembrane helix</keyword>
<feature type="transmembrane region" description="Helical" evidence="10">
    <location>
        <begin position="45"/>
        <end position="62"/>
    </location>
</feature>
<evidence type="ECO:0000256" key="2">
    <source>
        <dbReference type="ARBA" id="ARBA00022553"/>
    </source>
</evidence>
<keyword evidence="4 10" id="KW-0288">FMN</keyword>
<evidence type="ECO:0000313" key="11">
    <source>
        <dbReference type="EMBL" id="HIY27266.1"/>
    </source>
</evidence>
<evidence type="ECO:0000256" key="4">
    <source>
        <dbReference type="ARBA" id="ARBA00022643"/>
    </source>
</evidence>
<organism evidence="11 12">
    <name type="scientific">Candidatus Acutalibacter pullistercoris</name>
    <dbReference type="NCBI Taxonomy" id="2838418"/>
    <lineage>
        <taxon>Bacteria</taxon>
        <taxon>Bacillati</taxon>
        <taxon>Bacillota</taxon>
        <taxon>Clostridia</taxon>
        <taxon>Eubacteriales</taxon>
        <taxon>Acutalibacteraceae</taxon>
        <taxon>Acutalibacter</taxon>
    </lineage>
</organism>
<dbReference type="AlphaFoldDB" id="A0A9D2C1Q3"/>
<keyword evidence="1 10" id="KW-0813">Transport</keyword>
<dbReference type="NCBIfam" id="TIGR01946">
    <property type="entry name" value="rnfD"/>
    <property type="match status" value="1"/>
</dbReference>
<sequence>MEKLIVSSSPHLGGKKTTQNIMLDVIIALSPAMLASVLFFGVKAAALILTCVASCVVSEYLCRRIMKRPQTVGDLSCVVTGVLLALNLPATLHPLMAVFGSVVAIVVVKQMFGGIGQNFVNPALTARIILMNSFPSAMTHWVQPFDYAAGADAVTTATPLGILKEGGGELPSYLDLFLGNVGGCLGETCALALLLGGVYLVARRVISPVIPLTYLGTVAVLSFLFGRDPLFDLLSGGLLLGAIFMATDYTTSPLYLWARVVFAIGCGFFTVVIREFGSLPEGVSYSILLMNILTPLLERAIKPRPLGAPKKQRGKKPEGGAGA</sequence>
<keyword evidence="5 10" id="KW-0812">Transmembrane</keyword>
<dbReference type="InterPro" id="IPR004338">
    <property type="entry name" value="NqrB/RnfD"/>
</dbReference>
<dbReference type="InterPro" id="IPR011303">
    <property type="entry name" value="RnfD_bac"/>
</dbReference>
<evidence type="ECO:0000256" key="7">
    <source>
        <dbReference type="ARBA" id="ARBA00022982"/>
    </source>
</evidence>
<feature type="modified residue" description="FMN phosphoryl threonine" evidence="10">
    <location>
        <position position="158"/>
    </location>
</feature>
<comment type="similarity">
    <text evidence="10">Belongs to the NqrB/RnfD family.</text>
</comment>
<evidence type="ECO:0000256" key="6">
    <source>
        <dbReference type="ARBA" id="ARBA00022967"/>
    </source>
</evidence>
<evidence type="ECO:0000256" key="5">
    <source>
        <dbReference type="ARBA" id="ARBA00022692"/>
    </source>
</evidence>
<dbReference type="PANTHER" id="PTHR30578">
    <property type="entry name" value="ELECTRON TRANSPORT COMPLEX PROTEIN RNFD"/>
    <property type="match status" value="1"/>
</dbReference>
<feature type="transmembrane region" description="Helical" evidence="10">
    <location>
        <begin position="209"/>
        <end position="225"/>
    </location>
</feature>
<feature type="transmembrane region" description="Helical" evidence="10">
    <location>
        <begin position="177"/>
        <end position="202"/>
    </location>
</feature>
<evidence type="ECO:0000256" key="8">
    <source>
        <dbReference type="ARBA" id="ARBA00022989"/>
    </source>
</evidence>
<proteinExistence type="inferred from homology"/>
<keyword evidence="2 10" id="KW-0597">Phosphoprotein</keyword>
<comment type="function">
    <text evidence="10">Part of a membrane-bound complex that couples electron transfer with translocation of ions across the membrane.</text>
</comment>
<comment type="subunit">
    <text evidence="10">The complex is composed of six subunits: RnfA, RnfB, RnfC, RnfD, RnfE and RnfG.</text>
</comment>
<dbReference type="HAMAP" id="MF_00462">
    <property type="entry name" value="RsxD_RnfD"/>
    <property type="match status" value="1"/>
</dbReference>
<comment type="caution">
    <text evidence="10">Lacks conserved residue(s) required for the propagation of feature annotation.</text>
</comment>
<dbReference type="PANTHER" id="PTHR30578:SF0">
    <property type="entry name" value="ION-TRANSLOCATING OXIDOREDUCTASE COMPLEX SUBUNIT D"/>
    <property type="match status" value="1"/>
</dbReference>
<keyword evidence="3 10" id="KW-0285">Flavoprotein</keyword>
<dbReference type="GO" id="GO:0005886">
    <property type="term" value="C:plasma membrane"/>
    <property type="evidence" value="ECO:0007669"/>
    <property type="project" value="UniProtKB-SubCell"/>
</dbReference>
<protein>
    <recommendedName>
        <fullName evidence="10">Ion-translocating oxidoreductase complex subunit D</fullName>
        <ecNumber evidence="10">7.-.-.-</ecNumber>
    </recommendedName>
    <alternativeName>
        <fullName evidence="10">Rnf electron transport complex subunit D</fullName>
    </alternativeName>
</protein>
<evidence type="ECO:0000256" key="9">
    <source>
        <dbReference type="ARBA" id="ARBA00023136"/>
    </source>
</evidence>
<keyword evidence="6 10" id="KW-1278">Translocase</keyword>
<feature type="transmembrane region" description="Helical" evidence="10">
    <location>
        <begin position="256"/>
        <end position="277"/>
    </location>
</feature>
<reference evidence="11" key="2">
    <citation type="submission" date="2021-04" db="EMBL/GenBank/DDBJ databases">
        <authorList>
            <person name="Gilroy R."/>
        </authorList>
    </citation>
    <scope>NUCLEOTIDE SEQUENCE</scope>
    <source>
        <strain evidence="11">1282</strain>
    </source>
</reference>